<proteinExistence type="predicted"/>
<evidence type="ECO:0008006" key="3">
    <source>
        <dbReference type="Google" id="ProtNLM"/>
    </source>
</evidence>
<evidence type="ECO:0000313" key="1">
    <source>
        <dbReference type="EMBL" id="SDX32209.1"/>
    </source>
</evidence>
<dbReference type="STRING" id="762486.SAMN05444411_104206"/>
<dbReference type="Pfam" id="PF09912">
    <property type="entry name" value="DUF2141"/>
    <property type="match status" value="1"/>
</dbReference>
<keyword evidence="2" id="KW-1185">Reference proteome</keyword>
<organism evidence="1 2">
    <name type="scientific">Lutibacter oricola</name>
    <dbReference type="NCBI Taxonomy" id="762486"/>
    <lineage>
        <taxon>Bacteria</taxon>
        <taxon>Pseudomonadati</taxon>
        <taxon>Bacteroidota</taxon>
        <taxon>Flavobacteriia</taxon>
        <taxon>Flavobacteriales</taxon>
        <taxon>Flavobacteriaceae</taxon>
        <taxon>Lutibacter</taxon>
    </lineage>
</organism>
<dbReference type="OrthoDB" id="9788332at2"/>
<protein>
    <recommendedName>
        <fullName evidence="3">DUF2141 domain-containing protein</fullName>
    </recommendedName>
</protein>
<reference evidence="1 2" key="1">
    <citation type="submission" date="2016-10" db="EMBL/GenBank/DDBJ databases">
        <authorList>
            <person name="de Groot N.N."/>
        </authorList>
    </citation>
    <scope>NUCLEOTIDE SEQUENCE [LARGE SCALE GENOMIC DNA]</scope>
    <source>
        <strain evidence="1 2">DSM 24956</strain>
    </source>
</reference>
<dbReference type="InterPro" id="IPR018673">
    <property type="entry name" value="DUF2141"/>
</dbReference>
<evidence type="ECO:0000313" key="2">
    <source>
        <dbReference type="Proteomes" id="UP000199595"/>
    </source>
</evidence>
<dbReference type="Proteomes" id="UP000199595">
    <property type="component" value="Unassembled WGS sequence"/>
</dbReference>
<dbReference type="RefSeq" id="WP_090123097.1">
    <property type="nucleotide sequence ID" value="NZ_FNNJ01000004.1"/>
</dbReference>
<dbReference type="AlphaFoldDB" id="A0A1H3ATQ0"/>
<sequence>MQKIILTITLFFTLLVMGQVPSNSKLVEGQTIKVTVTNALSDKGTINFGLHSNKTFMKAEAIKAKSSKVVNGISTVIFENVPAGEYAIICFHDENENGRMDFEVNGMPKENYGTSNNPMSFGPPQFEPSKFEVKNEELFLEIKF</sequence>
<accession>A0A1H3ATQ0</accession>
<dbReference type="EMBL" id="FNNJ01000004">
    <property type="protein sequence ID" value="SDX32209.1"/>
    <property type="molecule type" value="Genomic_DNA"/>
</dbReference>
<name>A0A1H3ATQ0_9FLAO</name>
<gene>
    <name evidence="1" type="ORF">SAMN05444411_104206</name>
</gene>